<feature type="domain" description="X-Tfes XVIPCD" evidence="3">
    <location>
        <begin position="399"/>
        <end position="497"/>
    </location>
</feature>
<dbReference type="EMBL" id="BMXT01000001">
    <property type="protein sequence ID" value="GGY17741.1"/>
    <property type="molecule type" value="Genomic_DNA"/>
</dbReference>
<feature type="region of interest" description="Disordered" evidence="1">
    <location>
        <begin position="300"/>
        <end position="327"/>
    </location>
</feature>
<evidence type="ECO:0000256" key="1">
    <source>
        <dbReference type="SAM" id="MobiDB-lite"/>
    </source>
</evidence>
<feature type="region of interest" description="Disordered" evidence="1">
    <location>
        <begin position="491"/>
        <end position="528"/>
    </location>
</feature>
<dbReference type="SUPFAM" id="SSF47090">
    <property type="entry name" value="PGBD-like"/>
    <property type="match status" value="1"/>
</dbReference>
<reference evidence="5" key="1">
    <citation type="journal article" date="2019" name="Int. J. Syst. Evol. Microbiol.">
        <title>The Global Catalogue of Microorganisms (GCM) 10K type strain sequencing project: providing services to taxonomists for standard genome sequencing and annotation.</title>
        <authorList>
            <consortium name="The Broad Institute Genomics Platform"/>
            <consortium name="The Broad Institute Genome Sequencing Center for Infectious Disease"/>
            <person name="Wu L."/>
            <person name="Ma J."/>
        </authorList>
    </citation>
    <scope>NUCLEOTIDE SEQUENCE [LARGE SCALE GENOMIC DNA]</scope>
    <source>
        <strain evidence="5">KCTC 22232</strain>
    </source>
</reference>
<sequence>MSDRVFSGGDGLVPGSMEHRAYEIMMKSELRNGKGAYEIGNAGAAASGPSFGPFQYDVGANQDGRHLLESIATNATDAQGHRIISDQELESIKSHLYKPFNTFTEADRTVYTQMKPKLDAALSSDAGVRAIDADFVPGIQKKVTAMNAVVDGMTTEPNKTFVQHSDVAKLILIDTKNQYGKAVNDGLKEFVDKTKGDPAMNMPGRSAGATIKVDGEFGLDDMIRYKLETQYGQNNQGTKDVLRRISHCVEAAGVDNVKASLSAEDKTFLETGLEKYLHDHGRDTKILDDPQLKALAELGGREQRQTHSRTSHVHGAQSLLKEGSKGSEVTALQRNLAGLGYTDAHGRALHPDGDFGPCTKAAVEQFQRAHHMTPDGVAGPKTLNALRMAVHPPQPTLADATHPGNGIYRQALDAVHRLDAQQGRAPDQRSDNLAAALAVAAHGHGMSRVDHVVLSDDASRAFAVQGDTSSLFKRYTDVNVGQAIGTPLVQSSGQWQHDIQEPASTQNAPPMQQMQNSQMDQPALQRSP</sequence>
<evidence type="ECO:0000313" key="5">
    <source>
        <dbReference type="Proteomes" id="UP000621898"/>
    </source>
</evidence>
<evidence type="ECO:0000259" key="3">
    <source>
        <dbReference type="Pfam" id="PF20410"/>
    </source>
</evidence>
<feature type="domain" description="Peptidoglycan binding-like" evidence="2">
    <location>
        <begin position="326"/>
        <end position="386"/>
    </location>
</feature>
<dbReference type="Pfam" id="PF01471">
    <property type="entry name" value="PG_binding_1"/>
    <property type="match status" value="1"/>
</dbReference>
<name>A0ABQ2ZIZ9_9GAMM</name>
<dbReference type="InterPro" id="IPR036365">
    <property type="entry name" value="PGBD-like_sf"/>
</dbReference>
<dbReference type="Gene3D" id="1.10.101.10">
    <property type="entry name" value="PGBD-like superfamily/PGBD"/>
    <property type="match status" value="1"/>
</dbReference>
<keyword evidence="5" id="KW-1185">Reference proteome</keyword>
<protein>
    <recommendedName>
        <fullName evidence="6">Peptidoglycan-binding protein</fullName>
    </recommendedName>
</protein>
<organism evidence="4 5">
    <name type="scientific">Rhodanobacter panaciterrae</name>
    <dbReference type="NCBI Taxonomy" id="490572"/>
    <lineage>
        <taxon>Bacteria</taxon>
        <taxon>Pseudomonadati</taxon>
        <taxon>Pseudomonadota</taxon>
        <taxon>Gammaproteobacteria</taxon>
        <taxon>Lysobacterales</taxon>
        <taxon>Rhodanobacteraceae</taxon>
        <taxon>Rhodanobacter</taxon>
    </lineage>
</organism>
<dbReference type="Pfam" id="PF20410">
    <property type="entry name" value="X-Tfes_XVIPCD"/>
    <property type="match status" value="1"/>
</dbReference>
<dbReference type="InterPro" id="IPR036366">
    <property type="entry name" value="PGBDSf"/>
</dbReference>
<gene>
    <name evidence="4" type="ORF">GCM10008098_06840</name>
</gene>
<evidence type="ECO:0000259" key="2">
    <source>
        <dbReference type="Pfam" id="PF01471"/>
    </source>
</evidence>
<dbReference type="Proteomes" id="UP000621898">
    <property type="component" value="Unassembled WGS sequence"/>
</dbReference>
<dbReference type="RefSeq" id="WP_189439756.1">
    <property type="nucleotide sequence ID" value="NZ_BMXT01000001.1"/>
</dbReference>
<accession>A0ABQ2ZIZ9</accession>
<evidence type="ECO:0000313" key="4">
    <source>
        <dbReference type="EMBL" id="GGY17741.1"/>
    </source>
</evidence>
<proteinExistence type="predicted"/>
<dbReference type="InterPro" id="IPR002477">
    <property type="entry name" value="Peptidoglycan-bd-like"/>
</dbReference>
<comment type="caution">
    <text evidence="4">The sequence shown here is derived from an EMBL/GenBank/DDBJ whole genome shotgun (WGS) entry which is preliminary data.</text>
</comment>
<evidence type="ECO:0008006" key="6">
    <source>
        <dbReference type="Google" id="ProtNLM"/>
    </source>
</evidence>
<dbReference type="InterPro" id="IPR046519">
    <property type="entry name" value="X-Tfes_XVIPCD"/>
</dbReference>